<dbReference type="EMBL" id="BAABCJ010000005">
    <property type="protein sequence ID" value="GAA3706912.1"/>
    <property type="molecule type" value="Genomic_DNA"/>
</dbReference>
<keyword evidence="3" id="KW-1185">Reference proteome</keyword>
<dbReference type="Pfam" id="PF11188">
    <property type="entry name" value="DUF2975"/>
    <property type="match status" value="1"/>
</dbReference>
<feature type="transmembrane region" description="Helical" evidence="1">
    <location>
        <begin position="90"/>
        <end position="112"/>
    </location>
</feature>
<evidence type="ECO:0008006" key="4">
    <source>
        <dbReference type="Google" id="ProtNLM"/>
    </source>
</evidence>
<dbReference type="InterPro" id="IPR021354">
    <property type="entry name" value="DUF2975"/>
</dbReference>
<name>A0ABP7DMK3_9MICC</name>
<keyword evidence="1" id="KW-0812">Transmembrane</keyword>
<gene>
    <name evidence="2" type="ORF">GCM10022377_20830</name>
</gene>
<feature type="transmembrane region" description="Helical" evidence="1">
    <location>
        <begin position="118"/>
        <end position="138"/>
    </location>
</feature>
<proteinExistence type="predicted"/>
<comment type="caution">
    <text evidence="2">The sequence shown here is derived from an EMBL/GenBank/DDBJ whole genome shotgun (WGS) entry which is preliminary data.</text>
</comment>
<evidence type="ECO:0000313" key="2">
    <source>
        <dbReference type="EMBL" id="GAA3706912.1"/>
    </source>
</evidence>
<evidence type="ECO:0000256" key="1">
    <source>
        <dbReference type="SAM" id="Phobius"/>
    </source>
</evidence>
<feature type="transmembrane region" description="Helical" evidence="1">
    <location>
        <begin position="46"/>
        <end position="70"/>
    </location>
</feature>
<keyword evidence="1" id="KW-0472">Membrane</keyword>
<protein>
    <recommendedName>
        <fullName evidence="4">DUF2975 domain-containing protein</fullName>
    </recommendedName>
</protein>
<organism evidence="2 3">
    <name type="scientific">Zhihengliuella alba</name>
    <dbReference type="NCBI Taxonomy" id="547018"/>
    <lineage>
        <taxon>Bacteria</taxon>
        <taxon>Bacillati</taxon>
        <taxon>Actinomycetota</taxon>
        <taxon>Actinomycetes</taxon>
        <taxon>Micrococcales</taxon>
        <taxon>Micrococcaceae</taxon>
        <taxon>Zhihengliuella</taxon>
    </lineage>
</organism>
<accession>A0ABP7DMK3</accession>
<keyword evidence="1" id="KW-1133">Transmembrane helix</keyword>
<sequence length="180" mass="19049">MNKSLVLPLRAVLILLLAAVLTAQILIPFAAEKLGGPFEEVSHLVAPYSVAGILSLLCWQVALVVVWRLLSLVSRGQFFATRAIKSVGAIIYAVAGAALLPALTMLHLLFVVGIGGPGVVLGVAFCLICGAALVVFLIDVRALLAMAAEHQGELDEVIQCPQLDVGHPAMVHRGTDERER</sequence>
<evidence type="ECO:0000313" key="3">
    <source>
        <dbReference type="Proteomes" id="UP001501536"/>
    </source>
</evidence>
<dbReference type="Proteomes" id="UP001501536">
    <property type="component" value="Unassembled WGS sequence"/>
</dbReference>
<reference evidence="3" key="1">
    <citation type="journal article" date="2019" name="Int. J. Syst. Evol. Microbiol.">
        <title>The Global Catalogue of Microorganisms (GCM) 10K type strain sequencing project: providing services to taxonomists for standard genome sequencing and annotation.</title>
        <authorList>
            <consortium name="The Broad Institute Genomics Platform"/>
            <consortium name="The Broad Institute Genome Sequencing Center for Infectious Disease"/>
            <person name="Wu L."/>
            <person name="Ma J."/>
        </authorList>
    </citation>
    <scope>NUCLEOTIDE SEQUENCE [LARGE SCALE GENOMIC DNA]</scope>
    <source>
        <strain evidence="3">JCM 16961</strain>
    </source>
</reference>
<dbReference type="RefSeq" id="WP_344884027.1">
    <property type="nucleotide sequence ID" value="NZ_BAABCJ010000005.1"/>
</dbReference>